<protein>
    <submittedName>
        <fullName evidence="2">Uncharacterized protein</fullName>
    </submittedName>
</protein>
<keyword evidence="3" id="KW-1185">Reference proteome</keyword>
<evidence type="ECO:0000313" key="2">
    <source>
        <dbReference type="EMBL" id="CAD7245147.1"/>
    </source>
</evidence>
<accession>A0A7R8X918</accession>
<organism evidence="2">
    <name type="scientific">Darwinula stevensoni</name>
    <dbReference type="NCBI Taxonomy" id="69355"/>
    <lineage>
        <taxon>Eukaryota</taxon>
        <taxon>Metazoa</taxon>
        <taxon>Ecdysozoa</taxon>
        <taxon>Arthropoda</taxon>
        <taxon>Crustacea</taxon>
        <taxon>Oligostraca</taxon>
        <taxon>Ostracoda</taxon>
        <taxon>Podocopa</taxon>
        <taxon>Podocopida</taxon>
        <taxon>Darwinulocopina</taxon>
        <taxon>Darwinuloidea</taxon>
        <taxon>Darwinulidae</taxon>
        <taxon>Darwinula</taxon>
    </lineage>
</organism>
<feature type="region of interest" description="Disordered" evidence="1">
    <location>
        <begin position="62"/>
        <end position="84"/>
    </location>
</feature>
<gene>
    <name evidence="2" type="ORF">DSTB1V02_LOCUS5023</name>
</gene>
<name>A0A7R8X918_9CRUS</name>
<proteinExistence type="predicted"/>
<reference evidence="2" key="1">
    <citation type="submission" date="2020-11" db="EMBL/GenBank/DDBJ databases">
        <authorList>
            <person name="Tran Van P."/>
        </authorList>
    </citation>
    <scope>NUCLEOTIDE SEQUENCE</scope>
</reference>
<evidence type="ECO:0000313" key="3">
    <source>
        <dbReference type="Proteomes" id="UP000677054"/>
    </source>
</evidence>
<dbReference type="EMBL" id="CAJPEV010000789">
    <property type="protein sequence ID" value="CAG0888562.1"/>
    <property type="molecule type" value="Genomic_DNA"/>
</dbReference>
<dbReference type="EMBL" id="LR900306">
    <property type="protein sequence ID" value="CAD7245147.1"/>
    <property type="molecule type" value="Genomic_DNA"/>
</dbReference>
<evidence type="ECO:0000256" key="1">
    <source>
        <dbReference type="SAM" id="MobiDB-lite"/>
    </source>
</evidence>
<dbReference type="Proteomes" id="UP000677054">
    <property type="component" value="Unassembled WGS sequence"/>
</dbReference>
<dbReference type="AlphaFoldDB" id="A0A7R8X918"/>
<sequence length="115" mass="12980">MGFGPSTTLEECEWRAEINSLHCVHSAASPGLGGHEEFRARIGRGRPGSYWEEQEAEKARRRISQARAGSSPQSILRGRTGPTAPIGPGNWLWQRIYALMTRLFRKAWKEVRFKG</sequence>